<accession>A0A9P4PCJ1</accession>
<evidence type="ECO:0000256" key="1">
    <source>
        <dbReference type="SAM" id="MobiDB-lite"/>
    </source>
</evidence>
<protein>
    <submittedName>
        <fullName evidence="2">Uncharacterized protein</fullName>
    </submittedName>
</protein>
<reference evidence="2" key="1">
    <citation type="journal article" date="2020" name="Stud. Mycol.">
        <title>101 Dothideomycetes genomes: a test case for predicting lifestyles and emergence of pathogens.</title>
        <authorList>
            <person name="Haridas S."/>
            <person name="Albert R."/>
            <person name="Binder M."/>
            <person name="Bloem J."/>
            <person name="Labutti K."/>
            <person name="Salamov A."/>
            <person name="Andreopoulos B."/>
            <person name="Baker S."/>
            <person name="Barry K."/>
            <person name="Bills G."/>
            <person name="Bluhm B."/>
            <person name="Cannon C."/>
            <person name="Castanera R."/>
            <person name="Culley D."/>
            <person name="Daum C."/>
            <person name="Ezra D."/>
            <person name="Gonzalez J."/>
            <person name="Henrissat B."/>
            <person name="Kuo A."/>
            <person name="Liang C."/>
            <person name="Lipzen A."/>
            <person name="Lutzoni F."/>
            <person name="Magnuson J."/>
            <person name="Mondo S."/>
            <person name="Nolan M."/>
            <person name="Ohm R."/>
            <person name="Pangilinan J."/>
            <person name="Park H.-J."/>
            <person name="Ramirez L."/>
            <person name="Alfaro M."/>
            <person name="Sun H."/>
            <person name="Tritt A."/>
            <person name="Yoshinaga Y."/>
            <person name="Zwiers L.-H."/>
            <person name="Turgeon B."/>
            <person name="Goodwin S."/>
            <person name="Spatafora J."/>
            <person name="Crous P."/>
            <person name="Grigoriev I."/>
        </authorList>
    </citation>
    <scope>NUCLEOTIDE SEQUENCE</scope>
    <source>
        <strain evidence="2">CBS 690.94</strain>
    </source>
</reference>
<dbReference type="EMBL" id="MU001507">
    <property type="protein sequence ID" value="KAF2440501.1"/>
    <property type="molecule type" value="Genomic_DNA"/>
</dbReference>
<evidence type="ECO:0000313" key="3">
    <source>
        <dbReference type="Proteomes" id="UP000799764"/>
    </source>
</evidence>
<proteinExistence type="predicted"/>
<feature type="region of interest" description="Disordered" evidence="1">
    <location>
        <begin position="47"/>
        <end position="73"/>
    </location>
</feature>
<name>A0A9P4PCJ1_9PLEO</name>
<comment type="caution">
    <text evidence="2">The sequence shown here is derived from an EMBL/GenBank/DDBJ whole genome shotgun (WGS) entry which is preliminary data.</text>
</comment>
<feature type="compositionally biased region" description="Polar residues" evidence="1">
    <location>
        <begin position="49"/>
        <end position="64"/>
    </location>
</feature>
<keyword evidence="3" id="KW-1185">Reference proteome</keyword>
<gene>
    <name evidence="2" type="ORF">P171DRAFT_101804</name>
</gene>
<organism evidence="2 3">
    <name type="scientific">Karstenula rhodostoma CBS 690.94</name>
    <dbReference type="NCBI Taxonomy" id="1392251"/>
    <lineage>
        <taxon>Eukaryota</taxon>
        <taxon>Fungi</taxon>
        <taxon>Dikarya</taxon>
        <taxon>Ascomycota</taxon>
        <taxon>Pezizomycotina</taxon>
        <taxon>Dothideomycetes</taxon>
        <taxon>Pleosporomycetidae</taxon>
        <taxon>Pleosporales</taxon>
        <taxon>Massarineae</taxon>
        <taxon>Didymosphaeriaceae</taxon>
        <taxon>Karstenula</taxon>
    </lineage>
</organism>
<dbReference type="AlphaFoldDB" id="A0A9P4PCJ1"/>
<dbReference type="Proteomes" id="UP000799764">
    <property type="component" value="Unassembled WGS sequence"/>
</dbReference>
<sequence length="179" mass="19534">MPLPVPRGACRVHGVVGEGHSRLGSRHTCGSWNTAYAMFKRVRGDRQTYTESEPASSLNNTPGQSAKHIDNTRIPDRTVMVSGEPAKSVNSVRNPYGVSDGETLLDHIRRSHDERGFGKSSGYKLNILDQSSSSKTFDFSTPPATPLIDRDQDDTGSDINNGSVLNIGEGRIALLLKRR</sequence>
<evidence type="ECO:0000313" key="2">
    <source>
        <dbReference type="EMBL" id="KAF2440501.1"/>
    </source>
</evidence>